<organism evidence="2 3">
    <name type="scientific">Mycena chlorophos</name>
    <name type="common">Agaric fungus</name>
    <name type="synonym">Agaricus chlorophos</name>
    <dbReference type="NCBI Taxonomy" id="658473"/>
    <lineage>
        <taxon>Eukaryota</taxon>
        <taxon>Fungi</taxon>
        <taxon>Dikarya</taxon>
        <taxon>Basidiomycota</taxon>
        <taxon>Agaricomycotina</taxon>
        <taxon>Agaricomycetes</taxon>
        <taxon>Agaricomycetidae</taxon>
        <taxon>Agaricales</taxon>
        <taxon>Marasmiineae</taxon>
        <taxon>Mycenaceae</taxon>
        <taxon>Mycena</taxon>
    </lineage>
</organism>
<dbReference type="EMBL" id="DF843974">
    <property type="protein sequence ID" value="GAT47758.1"/>
    <property type="molecule type" value="Genomic_DNA"/>
</dbReference>
<name>A0ABQ0L9H3_MYCCL</name>
<sequence>MLNLQQFLIDIPPKLKLKERIVTGSQEQVHRRYFLDPATGKNAQLFISGTLFAVERLEGGEYWYIAAPPSGDLRNRFTDVVDDLKEYMTHFRPAAWKDEVDLVYGDGNTSWKSSWRLEVLQACQVVMSSQEERAQHQAEMRATMPEDGLMSVEVADMLLERQAKVLQEWADSVADETIMDEDSENVNGGGSDPSIEIV</sequence>
<gene>
    <name evidence="2" type="ORF">MCHLO_05204</name>
</gene>
<evidence type="ECO:0000313" key="3">
    <source>
        <dbReference type="Proteomes" id="UP000815677"/>
    </source>
</evidence>
<keyword evidence="3" id="KW-1185">Reference proteome</keyword>
<dbReference type="Proteomes" id="UP000815677">
    <property type="component" value="Unassembled WGS sequence"/>
</dbReference>
<feature type="region of interest" description="Disordered" evidence="1">
    <location>
        <begin position="176"/>
        <end position="198"/>
    </location>
</feature>
<reference evidence="2" key="1">
    <citation type="submission" date="2014-09" db="EMBL/GenBank/DDBJ databases">
        <title>Genome sequence of the luminous mushroom Mycena chlorophos for searching fungal bioluminescence genes.</title>
        <authorList>
            <person name="Tanaka Y."/>
            <person name="Kasuga D."/>
            <person name="Oba Y."/>
            <person name="Hase S."/>
            <person name="Sato K."/>
            <person name="Oba Y."/>
            <person name="Sakakibara Y."/>
        </authorList>
    </citation>
    <scope>NUCLEOTIDE SEQUENCE</scope>
</reference>
<proteinExistence type="predicted"/>
<accession>A0ABQ0L9H3</accession>
<evidence type="ECO:0000313" key="2">
    <source>
        <dbReference type="EMBL" id="GAT47758.1"/>
    </source>
</evidence>
<protein>
    <submittedName>
        <fullName evidence="2">Uncharacterized protein</fullName>
    </submittedName>
</protein>
<evidence type="ECO:0000256" key="1">
    <source>
        <dbReference type="SAM" id="MobiDB-lite"/>
    </source>
</evidence>